<evidence type="ECO:0000259" key="2">
    <source>
        <dbReference type="PROSITE" id="PS50144"/>
    </source>
</evidence>
<dbReference type="InterPro" id="IPR002083">
    <property type="entry name" value="MATH/TRAF_dom"/>
</dbReference>
<dbReference type="PROSITE" id="PS50097">
    <property type="entry name" value="BTB"/>
    <property type="match status" value="1"/>
</dbReference>
<evidence type="ECO:0008006" key="5">
    <source>
        <dbReference type="Google" id="ProtNLM"/>
    </source>
</evidence>
<dbReference type="SMART" id="SM00225">
    <property type="entry name" value="BTB"/>
    <property type="match status" value="2"/>
</dbReference>
<dbReference type="SUPFAM" id="SSF54695">
    <property type="entry name" value="POZ domain"/>
    <property type="match status" value="2"/>
</dbReference>
<name>A0AAE9JM11_CAEBR</name>
<protein>
    <recommendedName>
        <fullName evidence="5">BTB domain-containing protein</fullName>
    </recommendedName>
</protein>
<sequence length="643" mass="73996">MSGPNSYRLTFNLPVLHDDNGRGYVSMAQEAENVYWRCGVVGVENGKLGIQLMCNSEDRSNFWSMDIDYEAALWFEGKGHQHKTGSHHHVARKYLTLHFPLDICRKISTKQYGMTVKYVVKIMKKVGIREKRIHNFSIREKHISNLALIVEGKTIYCNKEILAMNSEVLMDLVYPDNFKGVQELKLPDDFKYDKLLRLIKLFHDDSDAIDCNNVEETLEMASNLKCATAILRCERWLSKTQLMTAKAKMKLAEKYSLVDLQNGCIEMLKTSHEVQRLFENPQDFTDSEIVELMDRVTLSIVGHSFTSKMSLLQPMRDMAAKMKTLCFKIMNFEHLDGSYTSESKLENGGHWAVRFVSSKTAKSTKRRLSVYLVCFPATDNPEWSVSTSFAFRFLNSWGNSKTKISPLCTHTFTAKDNSKGASGFCAWDDIVTPNSGFLVNGVFTIEFDLSISRTTGYQIEKKDHTSFLADGKLIVEDQTIDVCLALLADNSPVLYDMIYNENPGQTEFEIFDFTYDSILGMVSILQLDEFKVNVRNYRDLLELGQRYQIVAVMDQCEEFLLRTKKVSIETKLKLSETFQLHFLQFRTIERIQCMERLEAILDENIDIEDKTYEALLEKMKQLKSQEEKESCSCKKKHCGRSRV</sequence>
<dbReference type="InterPro" id="IPR011333">
    <property type="entry name" value="SKP1/BTB/POZ_sf"/>
</dbReference>
<dbReference type="Gene3D" id="3.30.710.10">
    <property type="entry name" value="Potassium Channel Kv1.1, Chain A"/>
    <property type="match status" value="2"/>
</dbReference>
<dbReference type="Pfam" id="PF00917">
    <property type="entry name" value="MATH"/>
    <property type="match status" value="1"/>
</dbReference>
<dbReference type="PANTHER" id="PTHR47022:SF3">
    <property type="entry name" value="BTB AND MATH DOMAIN-CONTAINING PROTEIN 39"/>
    <property type="match status" value="1"/>
</dbReference>
<dbReference type="SUPFAM" id="SSF49599">
    <property type="entry name" value="TRAF domain-like"/>
    <property type="match status" value="1"/>
</dbReference>
<dbReference type="InterPro" id="IPR000210">
    <property type="entry name" value="BTB/POZ_dom"/>
</dbReference>
<evidence type="ECO:0000313" key="3">
    <source>
        <dbReference type="EMBL" id="UMM34074.1"/>
    </source>
</evidence>
<dbReference type="Proteomes" id="UP000829354">
    <property type="component" value="Chromosome V"/>
</dbReference>
<dbReference type="PANTHER" id="PTHR47022">
    <property type="entry name" value="BTB AND MATH DOMAIN-CONTAINING PROTEIN 36-RELATED"/>
    <property type="match status" value="1"/>
</dbReference>
<dbReference type="CDD" id="cd00121">
    <property type="entry name" value="MATH"/>
    <property type="match status" value="1"/>
</dbReference>
<dbReference type="Pfam" id="PF00651">
    <property type="entry name" value="BTB"/>
    <property type="match status" value="2"/>
</dbReference>
<dbReference type="PROSITE" id="PS50144">
    <property type="entry name" value="MATH"/>
    <property type="match status" value="1"/>
</dbReference>
<dbReference type="EMBL" id="CP092624">
    <property type="protein sequence ID" value="UMM34074.1"/>
    <property type="molecule type" value="Genomic_DNA"/>
</dbReference>
<evidence type="ECO:0000259" key="1">
    <source>
        <dbReference type="PROSITE" id="PS50097"/>
    </source>
</evidence>
<dbReference type="Gene3D" id="2.60.210.10">
    <property type="entry name" value="Apoptosis, Tumor Necrosis Factor Receptor Associated Protein 2, Chain A"/>
    <property type="match status" value="1"/>
</dbReference>
<feature type="domain" description="MATH" evidence="2">
    <location>
        <begin position="322"/>
        <end position="449"/>
    </location>
</feature>
<organism evidence="3 4">
    <name type="scientific">Caenorhabditis briggsae</name>
    <dbReference type="NCBI Taxonomy" id="6238"/>
    <lineage>
        <taxon>Eukaryota</taxon>
        <taxon>Metazoa</taxon>
        <taxon>Ecdysozoa</taxon>
        <taxon>Nematoda</taxon>
        <taxon>Chromadorea</taxon>
        <taxon>Rhabditida</taxon>
        <taxon>Rhabditina</taxon>
        <taxon>Rhabditomorpha</taxon>
        <taxon>Rhabditoidea</taxon>
        <taxon>Rhabditidae</taxon>
        <taxon>Peloderinae</taxon>
        <taxon>Caenorhabditis</taxon>
    </lineage>
</organism>
<dbReference type="AlphaFoldDB" id="A0AAE9JM11"/>
<dbReference type="InterPro" id="IPR008974">
    <property type="entry name" value="TRAF-like"/>
</dbReference>
<gene>
    <name evidence="3" type="ORF">L5515_007302</name>
</gene>
<feature type="domain" description="BTB" evidence="1">
    <location>
        <begin position="144"/>
        <end position="211"/>
    </location>
</feature>
<dbReference type="CDD" id="cd01165">
    <property type="entry name" value="BTB_POZ"/>
    <property type="match status" value="1"/>
</dbReference>
<evidence type="ECO:0000313" key="4">
    <source>
        <dbReference type="Proteomes" id="UP000829354"/>
    </source>
</evidence>
<dbReference type="SMART" id="SM00061">
    <property type="entry name" value="MATH"/>
    <property type="match status" value="1"/>
</dbReference>
<keyword evidence="4" id="KW-1185">Reference proteome</keyword>
<accession>A0AAE9JM11</accession>
<proteinExistence type="predicted"/>
<reference evidence="3 4" key="1">
    <citation type="submission" date="2022-04" db="EMBL/GenBank/DDBJ databases">
        <title>Chromosome-level reference genomes for two strains of Caenorhabditis briggsae: an improved platform for comparative genomics.</title>
        <authorList>
            <person name="Stevens L."/>
            <person name="Andersen E."/>
        </authorList>
    </citation>
    <scope>NUCLEOTIDE SEQUENCE [LARGE SCALE GENOMIC DNA]</scope>
    <source>
        <strain evidence="3">VX34</strain>
        <tissue evidence="3">Whole-organism</tissue>
    </source>
</reference>
<dbReference type="Pfam" id="PF22486">
    <property type="entry name" value="MATH_2"/>
    <property type="match status" value="1"/>
</dbReference>